<dbReference type="SMART" id="SM00131">
    <property type="entry name" value="KU"/>
    <property type="match status" value="1"/>
</dbReference>
<dbReference type="PANTHER" id="PTHR47248">
    <property type="entry name" value="PROTEIN CBG06772"/>
    <property type="match status" value="1"/>
</dbReference>
<dbReference type="GO" id="GO:0004867">
    <property type="term" value="F:serine-type endopeptidase inhibitor activity"/>
    <property type="evidence" value="ECO:0007669"/>
    <property type="project" value="InterPro"/>
</dbReference>
<dbReference type="GeneID" id="9812458"/>
<dbReference type="CTD" id="9812458"/>
<feature type="domain" description="BPTI/Kunitz inhibitor" evidence="2">
    <location>
        <begin position="63"/>
        <end position="85"/>
    </location>
</feature>
<dbReference type="CDD" id="cd00109">
    <property type="entry name" value="Kunitz-type"/>
    <property type="match status" value="1"/>
</dbReference>
<dbReference type="PROSITE" id="PS50279">
    <property type="entry name" value="BPTI_KUNITZ_2"/>
    <property type="match status" value="1"/>
</dbReference>
<dbReference type="SUPFAM" id="SSF57362">
    <property type="entry name" value="BPTI-like"/>
    <property type="match status" value="1"/>
</dbReference>
<dbReference type="AlphaFoldDB" id="A0A6A5GB87"/>
<evidence type="ECO:0000259" key="2">
    <source>
        <dbReference type="PROSITE" id="PS50279"/>
    </source>
</evidence>
<dbReference type="PANTHER" id="PTHR47248:SF4">
    <property type="entry name" value="BPTI_KUNITZ INHIBITOR DOMAIN-CONTAINING PROTEIN"/>
    <property type="match status" value="1"/>
</dbReference>
<dbReference type="Gene3D" id="4.10.410.10">
    <property type="entry name" value="Pancreatic trypsin inhibitor Kunitz domain"/>
    <property type="match status" value="1"/>
</dbReference>
<dbReference type="EMBL" id="WUAV01000005">
    <property type="protein sequence ID" value="KAF1751964.1"/>
    <property type="molecule type" value="Genomic_DNA"/>
</dbReference>
<dbReference type="Proteomes" id="UP000483820">
    <property type="component" value="Chromosome V"/>
</dbReference>
<evidence type="ECO:0000313" key="3">
    <source>
        <dbReference type="EMBL" id="KAF1751964.1"/>
    </source>
</evidence>
<feature type="chain" id="PRO_5025392281" description="BPTI/Kunitz inhibitor domain-containing protein" evidence="1">
    <location>
        <begin position="24"/>
        <end position="188"/>
    </location>
</feature>
<dbReference type="Pfam" id="PF00014">
    <property type="entry name" value="Kunitz_BPTI"/>
    <property type="match status" value="1"/>
</dbReference>
<name>A0A6A5GB87_CAERE</name>
<dbReference type="InterPro" id="IPR020901">
    <property type="entry name" value="Prtase_inh_Kunz-CS"/>
</dbReference>
<feature type="signal peptide" evidence="1">
    <location>
        <begin position="1"/>
        <end position="23"/>
    </location>
</feature>
<accession>A0A6A5GB87</accession>
<dbReference type="KEGG" id="crq:GCK72_018518"/>
<proteinExistence type="predicted"/>
<organism evidence="3 4">
    <name type="scientific">Caenorhabditis remanei</name>
    <name type="common">Caenorhabditis vulgaris</name>
    <dbReference type="NCBI Taxonomy" id="31234"/>
    <lineage>
        <taxon>Eukaryota</taxon>
        <taxon>Metazoa</taxon>
        <taxon>Ecdysozoa</taxon>
        <taxon>Nematoda</taxon>
        <taxon>Chromadorea</taxon>
        <taxon>Rhabditida</taxon>
        <taxon>Rhabditina</taxon>
        <taxon>Rhabditomorpha</taxon>
        <taxon>Rhabditoidea</taxon>
        <taxon>Rhabditidae</taxon>
        <taxon>Peloderinae</taxon>
        <taxon>Caenorhabditis</taxon>
    </lineage>
</organism>
<gene>
    <name evidence="3" type="ORF">GCK72_018518</name>
</gene>
<keyword evidence="1" id="KW-0732">Signal</keyword>
<dbReference type="InterPro" id="IPR002223">
    <property type="entry name" value="Kunitz_BPTI"/>
</dbReference>
<dbReference type="PROSITE" id="PS00280">
    <property type="entry name" value="BPTI_KUNITZ_1"/>
    <property type="match status" value="1"/>
</dbReference>
<dbReference type="InterPro" id="IPR036880">
    <property type="entry name" value="Kunitz_BPTI_sf"/>
</dbReference>
<comment type="caution">
    <text evidence="3">The sequence shown here is derived from an EMBL/GenBank/DDBJ whole genome shotgun (WGS) entry which is preliminary data.</text>
</comment>
<evidence type="ECO:0000313" key="4">
    <source>
        <dbReference type="Proteomes" id="UP000483820"/>
    </source>
</evidence>
<evidence type="ECO:0000256" key="1">
    <source>
        <dbReference type="SAM" id="SignalP"/>
    </source>
</evidence>
<reference evidence="3 4" key="1">
    <citation type="submission" date="2019-12" db="EMBL/GenBank/DDBJ databases">
        <title>Chromosome-level assembly of the Caenorhabditis remanei genome.</title>
        <authorList>
            <person name="Teterina A.A."/>
            <person name="Willis J.H."/>
            <person name="Phillips P.C."/>
        </authorList>
    </citation>
    <scope>NUCLEOTIDE SEQUENCE [LARGE SCALE GENOMIC DNA]</scope>
    <source>
        <strain evidence="3 4">PX506</strain>
        <tissue evidence="3">Whole organism</tissue>
    </source>
</reference>
<protein>
    <recommendedName>
        <fullName evidence="2">BPTI/Kunitz inhibitor domain-containing protein</fullName>
    </recommendedName>
</protein>
<dbReference type="InterPro" id="IPR052861">
    <property type="entry name" value="BPTI/Kunitz_domain"/>
</dbReference>
<dbReference type="RefSeq" id="XP_053581508.1">
    <property type="nucleotide sequence ID" value="XM_053732595.1"/>
</dbReference>
<sequence>MLLNLSLLVILVLNPTRFHLTTCVGTKVVKENIGGLNTVITGKTCKSKFCPAGATTAYMPLAFEYTGCGGNKNNFKSEGECRLTCTGFDYSGWATGSAPVKTNPCQTDKDCGPKGICKSGNQINTCCDKKIEKSYDADWSPKCPKGKKVLKVEQGGIPITVVGKTCKSKFCPAGATCVEGTYFATCCK</sequence>